<feature type="chain" id="PRO_5030799662" description="Protein DD3-3" evidence="2">
    <location>
        <begin position="20"/>
        <end position="652"/>
    </location>
</feature>
<sequence length="652" mass="72687">MGRAFAFFFILLCLQTCVCDIYMHNPRGSNNRLNENSANRRNANRLFDSQNNNRGGYNVGEKCPSRICTGTALPNGQGNRADLTDEDQVGRLNYHSKSLLSVEWTAQHGCDNPKMQCEFIVQVACDGILNKKTANGVPWKMSDGSQTGNGQNDLNPPVTGRHEPDVNWQKCQKRERNKGLFTADQNMRNRNTARHTRQDNNGNRYGNECNEERDYYPYWHPTPWKDVAILTSNTSRCDYYEEEFLKSVGECECSAPPCDGNEQTCWTHNNPKDCNGEATTSCIWNTKPRGNYFDSFAPMEALWKAPLCQQTEFSRDNHLGNTPAGHAPMFNWTIPEPNIACGDPSGCQCVLRIRYNITTIDLHGMTADMVEDGLPYFGDYWNVNASLNSRNPGGGNEGHKIKMSVNPDTGSTNYFEDNPDVDIGAGAGLRLALNTDQYGRTFQDRSHLFNILPSVPGMGDRMVFNINVRGKRGNIVQCYPAVEYDFTPNMLHINQGDYLHFQWTGSNSHNNGNPAGDGQAGDDGEGTGGTDRSNVVQIETIKSNVPLPIEGVTLFPNREVCVSASVHFGCINTQYLKMIRKFASVDTENPDPLLNNAPAFFDGGALTTDHLEPGTYYYMSTRNNNFSNRSQKGTIIVHPRGAQRVGVPNARN</sequence>
<feature type="region of interest" description="Disordered" evidence="1">
    <location>
        <begin position="509"/>
        <end position="532"/>
    </location>
</feature>
<organism evidence="3">
    <name type="scientific">Palpitomonas bilix</name>
    <dbReference type="NCBI Taxonomy" id="652834"/>
    <lineage>
        <taxon>Eukaryota</taxon>
        <taxon>Eukaryota incertae sedis</taxon>
    </lineage>
</organism>
<proteinExistence type="predicted"/>
<feature type="region of interest" description="Disordered" evidence="1">
    <location>
        <begin position="179"/>
        <end position="206"/>
    </location>
</feature>
<feature type="compositionally biased region" description="Polar residues" evidence="1">
    <location>
        <begin position="143"/>
        <end position="154"/>
    </location>
</feature>
<gene>
    <name evidence="3" type="ORF">PBIL07802_LOCUS26137</name>
</gene>
<accession>A0A7S3LTZ4</accession>
<feature type="region of interest" description="Disordered" evidence="1">
    <location>
        <begin position="139"/>
        <end position="165"/>
    </location>
</feature>
<name>A0A7S3LTZ4_9EUKA</name>
<dbReference type="PANTHER" id="PTHR35170:SF1">
    <property type="entry name" value="PROTEIN DD3-3"/>
    <property type="match status" value="1"/>
</dbReference>
<evidence type="ECO:0008006" key="4">
    <source>
        <dbReference type="Google" id="ProtNLM"/>
    </source>
</evidence>
<evidence type="ECO:0000313" key="3">
    <source>
        <dbReference type="EMBL" id="CAE0263834.1"/>
    </source>
</evidence>
<dbReference type="EMBL" id="HBIB01040207">
    <property type="protein sequence ID" value="CAE0263834.1"/>
    <property type="molecule type" value="Transcribed_RNA"/>
</dbReference>
<dbReference type="InterPro" id="IPR053320">
    <property type="entry name" value="Protein_DD3-3_O-glyco"/>
</dbReference>
<dbReference type="PANTHER" id="PTHR35170">
    <property type="entry name" value="PROTEIN DD3-3"/>
    <property type="match status" value="1"/>
</dbReference>
<dbReference type="AlphaFoldDB" id="A0A7S3LTZ4"/>
<evidence type="ECO:0000256" key="2">
    <source>
        <dbReference type="SAM" id="SignalP"/>
    </source>
</evidence>
<feature type="signal peptide" evidence="2">
    <location>
        <begin position="1"/>
        <end position="19"/>
    </location>
</feature>
<evidence type="ECO:0000256" key="1">
    <source>
        <dbReference type="SAM" id="MobiDB-lite"/>
    </source>
</evidence>
<keyword evidence="2" id="KW-0732">Signal</keyword>
<reference evidence="3" key="1">
    <citation type="submission" date="2021-01" db="EMBL/GenBank/DDBJ databases">
        <authorList>
            <person name="Corre E."/>
            <person name="Pelletier E."/>
            <person name="Niang G."/>
            <person name="Scheremetjew M."/>
            <person name="Finn R."/>
            <person name="Kale V."/>
            <person name="Holt S."/>
            <person name="Cochrane G."/>
            <person name="Meng A."/>
            <person name="Brown T."/>
            <person name="Cohen L."/>
        </authorList>
    </citation>
    <scope>NUCLEOTIDE SEQUENCE</scope>
    <source>
        <strain evidence="3">NIES-2562</strain>
    </source>
</reference>
<protein>
    <recommendedName>
        <fullName evidence="4">Protein DD3-3</fullName>
    </recommendedName>
</protein>